<accession>A0AAD8YK61</accession>
<keyword evidence="1" id="KW-0732">Signal</keyword>
<organism evidence="2 3">
    <name type="scientific">Skeletonema marinoi</name>
    <dbReference type="NCBI Taxonomy" id="267567"/>
    <lineage>
        <taxon>Eukaryota</taxon>
        <taxon>Sar</taxon>
        <taxon>Stramenopiles</taxon>
        <taxon>Ochrophyta</taxon>
        <taxon>Bacillariophyta</taxon>
        <taxon>Coscinodiscophyceae</taxon>
        <taxon>Thalassiosirophycidae</taxon>
        <taxon>Thalassiosirales</taxon>
        <taxon>Skeletonemataceae</taxon>
        <taxon>Skeletonema</taxon>
        <taxon>Skeletonema marinoi-dohrnii complex</taxon>
    </lineage>
</organism>
<evidence type="ECO:0000313" key="3">
    <source>
        <dbReference type="Proteomes" id="UP001224775"/>
    </source>
</evidence>
<comment type="caution">
    <text evidence="2">The sequence shown here is derived from an EMBL/GenBank/DDBJ whole genome shotgun (WGS) entry which is preliminary data.</text>
</comment>
<reference evidence="2" key="1">
    <citation type="submission" date="2023-06" db="EMBL/GenBank/DDBJ databases">
        <title>Survivors Of The Sea: Transcriptome response of Skeletonema marinoi to long-term dormancy.</title>
        <authorList>
            <person name="Pinder M.I.M."/>
            <person name="Kourtchenko O."/>
            <person name="Robertson E.K."/>
            <person name="Larsson T."/>
            <person name="Maumus F."/>
            <person name="Osuna-Cruz C.M."/>
            <person name="Vancaester E."/>
            <person name="Stenow R."/>
            <person name="Vandepoele K."/>
            <person name="Ploug H."/>
            <person name="Bruchert V."/>
            <person name="Godhe A."/>
            <person name="Topel M."/>
        </authorList>
    </citation>
    <scope>NUCLEOTIDE SEQUENCE</scope>
    <source>
        <strain evidence="2">R05AC</strain>
    </source>
</reference>
<dbReference type="AlphaFoldDB" id="A0AAD8YK61"/>
<dbReference type="EMBL" id="JATAAI010000002">
    <property type="protein sequence ID" value="KAK1747617.1"/>
    <property type="molecule type" value="Genomic_DNA"/>
</dbReference>
<name>A0AAD8YK61_9STRA</name>
<protein>
    <submittedName>
        <fullName evidence="2">Uncharacterized protein</fullName>
    </submittedName>
</protein>
<proteinExistence type="predicted"/>
<feature type="chain" id="PRO_5041922295" evidence="1">
    <location>
        <begin position="26"/>
        <end position="196"/>
    </location>
</feature>
<evidence type="ECO:0000256" key="1">
    <source>
        <dbReference type="SAM" id="SignalP"/>
    </source>
</evidence>
<sequence>MTAMALPTLFLALFLAVNPLSEVLAFAPPASFAVRSYSSTSIAASPLRSDDNDAFTMMSSSSAMDNNRKAFLQSMLTASAAVVTSTLQPITAANAATSSQAAAFLGTYSDPINHPGGTRTITLIDGASNGDYQLAQINGGGGRGEPTEYILPAVIFGDRAIVIDFSPKGGPRDFAGVLESDGSIRFIRDGNRWPRL</sequence>
<keyword evidence="3" id="KW-1185">Reference proteome</keyword>
<feature type="signal peptide" evidence="1">
    <location>
        <begin position="1"/>
        <end position="25"/>
    </location>
</feature>
<dbReference type="Proteomes" id="UP001224775">
    <property type="component" value="Unassembled WGS sequence"/>
</dbReference>
<evidence type="ECO:0000313" key="2">
    <source>
        <dbReference type="EMBL" id="KAK1747617.1"/>
    </source>
</evidence>
<gene>
    <name evidence="2" type="ORF">QTG54_001580</name>
</gene>